<organism evidence="4 5">
    <name type="scientific">Streptococcus suis (strain GZ1)</name>
    <dbReference type="NCBI Taxonomy" id="423211"/>
    <lineage>
        <taxon>Bacteria</taxon>
        <taxon>Bacillati</taxon>
        <taxon>Bacillota</taxon>
        <taxon>Bacilli</taxon>
        <taxon>Lactobacillales</taxon>
        <taxon>Streptococcaceae</taxon>
        <taxon>Streptococcus</taxon>
    </lineage>
</organism>
<dbReference type="InterPro" id="IPR010231">
    <property type="entry name" value="SUF_FeS_clus_asmbl_SufB"/>
</dbReference>
<proteinExistence type="inferred from homology"/>
<dbReference type="InterPro" id="IPR037284">
    <property type="entry name" value="SUF_FeS_clus_asmbl_SufBD_sf"/>
</dbReference>
<accession>D5AJX7</accession>
<evidence type="ECO:0000259" key="3">
    <source>
        <dbReference type="Pfam" id="PF19295"/>
    </source>
</evidence>
<dbReference type="InterPro" id="IPR000825">
    <property type="entry name" value="SUF_FeS_clus_asmbl_SufBD_core"/>
</dbReference>
<protein>
    <submittedName>
        <fullName evidence="4">FeS assembly protein SufB</fullName>
    </submittedName>
</protein>
<dbReference type="InterPro" id="IPR055346">
    <property type="entry name" value="Fe-S_cluster_assembly_SufBD"/>
</dbReference>
<dbReference type="PANTHER" id="PTHR30508:SF1">
    <property type="entry name" value="UPF0051 PROTEIN ABCI8, CHLOROPLASTIC-RELATED"/>
    <property type="match status" value="1"/>
</dbReference>
<dbReference type="Pfam" id="PF01458">
    <property type="entry name" value="SUFBD_core"/>
    <property type="match status" value="1"/>
</dbReference>
<sequence length="494" mass="55545">MCLHTKSISCFSFAFLRGLVSYIMSEERIEPTPIDLGEYKFGFHDENVELVASTGKGLNEEVIREMSRIKGEPEWMLEFRLKSYETFKKMPMQTWGADLSELDFDDIVYYQKPSDKPARSWDDVPDKIKETFERIGIPEAERAYLAGASAQYESEVVYHNMKEEYDKHGIIFTDTDTALKEHPELFKKYFGKLVPPSDNKLAALNSAVWSGGTFIYVPKGVKLDIPLQTYFRINNEGTGQFERTLIIVDEGASVHYVEGCTAPTYSTASLHAAIVEIIAHEGAYMRYTTIQNWSDNVYNLVTKRARAEKNATVEWIDGNLGAKTTMKYPAVYLEGEGARGTMLSIAFANKGQVQDTGAKMIHNAPRTSSSIVSKSIARGGGEVNYRGQVTFAKNSAKSISHIECDTIIMDDISKSDTIPFNEIHNSQVALEHEAKVSKISEEQLYYLMSRGLSESEATEMIVMGFVEPFTKELPMEYAVELNRLIAYEMEGSVG</sequence>
<evidence type="ECO:0000256" key="1">
    <source>
        <dbReference type="ARBA" id="ARBA00043967"/>
    </source>
</evidence>
<dbReference type="KEGG" id="ssw:SSGZ1_1686"/>
<dbReference type="PANTHER" id="PTHR30508">
    <property type="entry name" value="FES CLUSTER ASSEMBLY PROTEIN SUF"/>
    <property type="match status" value="1"/>
</dbReference>
<evidence type="ECO:0000313" key="5">
    <source>
        <dbReference type="Proteomes" id="UP000002359"/>
    </source>
</evidence>
<dbReference type="AlphaFoldDB" id="D5AJX7"/>
<evidence type="ECO:0000259" key="2">
    <source>
        <dbReference type="Pfam" id="PF01458"/>
    </source>
</evidence>
<feature type="domain" description="SUF system FeS cluster assembly SufBD N-terminal" evidence="3">
    <location>
        <begin position="162"/>
        <end position="228"/>
    </location>
</feature>
<reference evidence="4 5" key="1">
    <citation type="journal article" date="2009" name="J. Infect. Dis.">
        <title>Clinical, experimental, and genomic differences between intermediately pathogenic, highly pathogenic, and epidemic Streptococcus suis.</title>
        <authorList>
            <person name="Ye C."/>
            <person name="Zheng H."/>
            <person name="Zhang J."/>
            <person name="Jing H."/>
            <person name="Wang L."/>
            <person name="Xiong Y."/>
            <person name="Wang W."/>
            <person name="Zhou Z."/>
            <person name="Sun Q."/>
            <person name="Luo X."/>
            <person name="Du H."/>
            <person name="Gottschalk M."/>
            <person name="Xu J."/>
        </authorList>
    </citation>
    <scope>NUCLEOTIDE SEQUENCE [LARGE SCALE GENOMIC DNA]</scope>
    <source>
        <strain evidence="4 5">GZ1</strain>
    </source>
</reference>
<comment type="similarity">
    <text evidence="1">Belongs to the iron-sulfur cluster assembly SufBD family.</text>
</comment>
<dbReference type="HOGENOM" id="CLU_026231_0_1_9"/>
<feature type="domain" description="SUF system FeS cluster assembly SufBD core" evidence="2">
    <location>
        <begin position="231"/>
        <end position="465"/>
    </location>
</feature>
<dbReference type="EMBL" id="CP000837">
    <property type="protein sequence ID" value="ADE32142.1"/>
    <property type="molecule type" value="Genomic_DNA"/>
</dbReference>
<evidence type="ECO:0000313" key="4">
    <source>
        <dbReference type="EMBL" id="ADE32142.1"/>
    </source>
</evidence>
<gene>
    <name evidence="4" type="ordered locus">SSGZ1_1686</name>
</gene>
<dbReference type="NCBIfam" id="TIGR01980">
    <property type="entry name" value="sufB"/>
    <property type="match status" value="1"/>
</dbReference>
<name>D5AJX7_STRGZ</name>
<dbReference type="GO" id="GO:0016226">
    <property type="term" value="P:iron-sulfur cluster assembly"/>
    <property type="evidence" value="ECO:0007669"/>
    <property type="project" value="InterPro"/>
</dbReference>
<dbReference type="Pfam" id="PF19295">
    <property type="entry name" value="SufBD_N"/>
    <property type="match status" value="1"/>
</dbReference>
<dbReference type="SUPFAM" id="SSF101960">
    <property type="entry name" value="Stabilizer of iron transporter SufD"/>
    <property type="match status" value="1"/>
</dbReference>
<dbReference type="Proteomes" id="UP000002359">
    <property type="component" value="Chromosome"/>
</dbReference>
<dbReference type="InterPro" id="IPR045595">
    <property type="entry name" value="SufBD_N"/>
</dbReference>
<dbReference type="PATRIC" id="fig|423211.3.peg.1659"/>